<reference evidence="2" key="1">
    <citation type="submission" date="2014-09" db="EMBL/GenBank/DDBJ databases">
        <authorList>
            <person name="Magalhaes I.L.F."/>
            <person name="Oliveira U."/>
            <person name="Santos F.R."/>
            <person name="Vidigal T.H.D.A."/>
            <person name="Brescovit A.D."/>
            <person name="Santos A.J."/>
        </authorList>
    </citation>
    <scope>NUCLEOTIDE SEQUENCE</scope>
    <source>
        <tissue evidence="2">Shoot tissue taken approximately 20 cm above the soil surface</tissue>
    </source>
</reference>
<organism evidence="2">
    <name type="scientific">Arundo donax</name>
    <name type="common">Giant reed</name>
    <name type="synonym">Donax arundinaceus</name>
    <dbReference type="NCBI Taxonomy" id="35708"/>
    <lineage>
        <taxon>Eukaryota</taxon>
        <taxon>Viridiplantae</taxon>
        <taxon>Streptophyta</taxon>
        <taxon>Embryophyta</taxon>
        <taxon>Tracheophyta</taxon>
        <taxon>Spermatophyta</taxon>
        <taxon>Magnoliopsida</taxon>
        <taxon>Liliopsida</taxon>
        <taxon>Poales</taxon>
        <taxon>Poaceae</taxon>
        <taxon>PACMAD clade</taxon>
        <taxon>Arundinoideae</taxon>
        <taxon>Arundineae</taxon>
        <taxon>Arundo</taxon>
    </lineage>
</organism>
<feature type="compositionally biased region" description="Basic residues" evidence="1">
    <location>
        <begin position="1"/>
        <end position="14"/>
    </location>
</feature>
<proteinExistence type="predicted"/>
<feature type="region of interest" description="Disordered" evidence="1">
    <location>
        <begin position="1"/>
        <end position="22"/>
    </location>
</feature>
<dbReference type="EMBL" id="GBRH01200185">
    <property type="protein sequence ID" value="JAD97710.1"/>
    <property type="molecule type" value="Transcribed_RNA"/>
</dbReference>
<name>A0A0A9EIP0_ARUDO</name>
<evidence type="ECO:0000313" key="2">
    <source>
        <dbReference type="EMBL" id="JAD97710.1"/>
    </source>
</evidence>
<accession>A0A0A9EIP0</accession>
<evidence type="ECO:0000256" key="1">
    <source>
        <dbReference type="SAM" id="MobiDB-lite"/>
    </source>
</evidence>
<reference evidence="2" key="2">
    <citation type="journal article" date="2015" name="Data Brief">
        <title>Shoot transcriptome of the giant reed, Arundo donax.</title>
        <authorList>
            <person name="Barrero R.A."/>
            <person name="Guerrero F.D."/>
            <person name="Moolhuijzen P."/>
            <person name="Goolsby J.A."/>
            <person name="Tidwell J."/>
            <person name="Bellgard S.E."/>
            <person name="Bellgard M.I."/>
        </authorList>
    </citation>
    <scope>NUCLEOTIDE SEQUENCE</scope>
    <source>
        <tissue evidence="2">Shoot tissue taken approximately 20 cm above the soil surface</tissue>
    </source>
</reference>
<dbReference type="AlphaFoldDB" id="A0A0A9EIP0"/>
<sequence>MTARGGHHTSHPKHPGSSEHSP</sequence>
<protein>
    <submittedName>
        <fullName evidence="2">ATPB</fullName>
    </submittedName>
</protein>